<reference evidence="8" key="1">
    <citation type="submission" date="2020-10" db="EMBL/GenBank/DDBJ databases">
        <authorList>
            <person name="Gilroy R."/>
        </authorList>
    </citation>
    <scope>NUCLEOTIDE SEQUENCE</scope>
    <source>
        <strain evidence="8">G3-3990</strain>
    </source>
</reference>
<feature type="transmembrane region" description="Helical" evidence="6">
    <location>
        <begin position="199"/>
        <end position="216"/>
    </location>
</feature>
<feature type="transmembrane region" description="Helical" evidence="6">
    <location>
        <begin position="6"/>
        <end position="27"/>
    </location>
</feature>
<dbReference type="PANTHER" id="PTHR30071:SF1">
    <property type="entry name" value="CYTOCHROME B_B6 PROTEIN-RELATED"/>
    <property type="match status" value="1"/>
</dbReference>
<feature type="transmembrane region" description="Helical" evidence="6">
    <location>
        <begin position="130"/>
        <end position="152"/>
    </location>
</feature>
<name>A0A9D9HW64_9BACT</name>
<evidence type="ECO:0000313" key="9">
    <source>
        <dbReference type="Proteomes" id="UP000823641"/>
    </source>
</evidence>
<keyword evidence="3" id="KW-0201">Cytochrome c-type biogenesis</keyword>
<evidence type="ECO:0000256" key="3">
    <source>
        <dbReference type="ARBA" id="ARBA00022748"/>
    </source>
</evidence>
<accession>A0A9D9HW64</accession>
<sequence length="259" mass="29792">MTWDIFPYYAIASMILSLGGAICALIPKTKLLWSHLLYGAGILLFGVFVAGFWMSLGRPPMRTMGETRIWYSFFVLVAGWIVYARWKYPWVLLFTTILSSVFSLLNILKPEIHDQTLVPALQSVFFIPHVTVYMFAYGILACAFILAMAGIFDKKRQYFVSIDNLVYIGTGLLFIGMLTGMIWAKQAWGDFWDWDPKETWAAVTIAGYLLYIHLRLTGNARKTWLYVVVIVSFLLLQMCWYGYKYLPSSLDSMHLYNVN</sequence>
<keyword evidence="5 6" id="KW-0472">Membrane</keyword>
<feature type="transmembrane region" description="Helical" evidence="6">
    <location>
        <begin position="91"/>
        <end position="110"/>
    </location>
</feature>
<evidence type="ECO:0000256" key="6">
    <source>
        <dbReference type="SAM" id="Phobius"/>
    </source>
</evidence>
<feature type="transmembrane region" description="Helical" evidence="6">
    <location>
        <begin position="223"/>
        <end position="243"/>
    </location>
</feature>
<dbReference type="GO" id="GO:0017004">
    <property type="term" value="P:cytochrome complex assembly"/>
    <property type="evidence" value="ECO:0007669"/>
    <property type="project" value="UniProtKB-KW"/>
</dbReference>
<organism evidence="8 9">
    <name type="scientific">Candidatus Gallipaludibacter merdavium</name>
    <dbReference type="NCBI Taxonomy" id="2840839"/>
    <lineage>
        <taxon>Bacteria</taxon>
        <taxon>Pseudomonadati</taxon>
        <taxon>Bacteroidota</taxon>
        <taxon>Bacteroidia</taxon>
        <taxon>Bacteroidales</taxon>
        <taxon>Candidatus Gallipaludibacter</taxon>
    </lineage>
</organism>
<dbReference type="GO" id="GO:0020037">
    <property type="term" value="F:heme binding"/>
    <property type="evidence" value="ECO:0007669"/>
    <property type="project" value="InterPro"/>
</dbReference>
<evidence type="ECO:0000256" key="5">
    <source>
        <dbReference type="ARBA" id="ARBA00023136"/>
    </source>
</evidence>
<evidence type="ECO:0000256" key="2">
    <source>
        <dbReference type="ARBA" id="ARBA00022692"/>
    </source>
</evidence>
<reference evidence="8" key="2">
    <citation type="journal article" date="2021" name="PeerJ">
        <title>Extensive microbial diversity within the chicken gut microbiome revealed by metagenomics and culture.</title>
        <authorList>
            <person name="Gilroy R."/>
            <person name="Ravi A."/>
            <person name="Getino M."/>
            <person name="Pursley I."/>
            <person name="Horton D.L."/>
            <person name="Alikhan N.F."/>
            <person name="Baker D."/>
            <person name="Gharbi K."/>
            <person name="Hall N."/>
            <person name="Watson M."/>
            <person name="Adriaenssens E.M."/>
            <person name="Foster-Nyarko E."/>
            <person name="Jarju S."/>
            <person name="Secka A."/>
            <person name="Antonio M."/>
            <person name="Oren A."/>
            <person name="Chaudhuri R.R."/>
            <person name="La Ragione R."/>
            <person name="Hildebrand F."/>
            <person name="Pallen M.J."/>
        </authorList>
    </citation>
    <scope>NUCLEOTIDE SEQUENCE</scope>
    <source>
        <strain evidence="8">G3-3990</strain>
    </source>
</reference>
<dbReference type="InterPro" id="IPR045062">
    <property type="entry name" value="Cyt_c_biogenesis_CcsA/CcmC"/>
</dbReference>
<feature type="transmembrane region" description="Helical" evidence="6">
    <location>
        <begin position="68"/>
        <end position="84"/>
    </location>
</feature>
<comment type="subcellular location">
    <subcellularLocation>
        <location evidence="1">Membrane</location>
        <topology evidence="1">Multi-pass membrane protein</topology>
    </subcellularLocation>
</comment>
<evidence type="ECO:0000313" key="8">
    <source>
        <dbReference type="EMBL" id="MBO8460917.1"/>
    </source>
</evidence>
<feature type="domain" description="Cytochrome c assembly protein" evidence="7">
    <location>
        <begin position="87"/>
        <end position="247"/>
    </location>
</feature>
<dbReference type="GO" id="GO:0005886">
    <property type="term" value="C:plasma membrane"/>
    <property type="evidence" value="ECO:0007669"/>
    <property type="project" value="TreeGrafter"/>
</dbReference>
<dbReference type="Proteomes" id="UP000823641">
    <property type="component" value="Unassembled WGS sequence"/>
</dbReference>
<protein>
    <submittedName>
        <fullName evidence="8">Cytochrome c biogenesis protein CcsA</fullName>
    </submittedName>
</protein>
<evidence type="ECO:0000256" key="4">
    <source>
        <dbReference type="ARBA" id="ARBA00022989"/>
    </source>
</evidence>
<evidence type="ECO:0000256" key="1">
    <source>
        <dbReference type="ARBA" id="ARBA00004141"/>
    </source>
</evidence>
<dbReference type="PANTHER" id="PTHR30071">
    <property type="entry name" value="HEME EXPORTER PROTEIN C"/>
    <property type="match status" value="1"/>
</dbReference>
<gene>
    <name evidence="8" type="primary">ccsA</name>
    <name evidence="8" type="ORF">IAA73_11400</name>
</gene>
<evidence type="ECO:0000259" key="7">
    <source>
        <dbReference type="Pfam" id="PF01578"/>
    </source>
</evidence>
<dbReference type="InterPro" id="IPR002541">
    <property type="entry name" value="Cyt_c_assembly"/>
</dbReference>
<feature type="transmembrane region" description="Helical" evidence="6">
    <location>
        <begin position="36"/>
        <end position="56"/>
    </location>
</feature>
<proteinExistence type="predicted"/>
<comment type="caution">
    <text evidence="8">The sequence shown here is derived from an EMBL/GenBank/DDBJ whole genome shotgun (WGS) entry which is preliminary data.</text>
</comment>
<keyword evidence="2 6" id="KW-0812">Transmembrane</keyword>
<dbReference type="EMBL" id="JADIMG010000104">
    <property type="protein sequence ID" value="MBO8460917.1"/>
    <property type="molecule type" value="Genomic_DNA"/>
</dbReference>
<dbReference type="Pfam" id="PF01578">
    <property type="entry name" value="Cytochrom_C_asm"/>
    <property type="match status" value="1"/>
</dbReference>
<dbReference type="AlphaFoldDB" id="A0A9D9HW64"/>
<keyword evidence="4 6" id="KW-1133">Transmembrane helix</keyword>
<feature type="transmembrane region" description="Helical" evidence="6">
    <location>
        <begin position="164"/>
        <end position="184"/>
    </location>
</feature>